<evidence type="ECO:0000256" key="2">
    <source>
        <dbReference type="ARBA" id="ARBA00006217"/>
    </source>
</evidence>
<dbReference type="EMBL" id="DF839219">
    <property type="protein sequence ID" value="GAT43668.1"/>
    <property type="molecule type" value="Genomic_DNA"/>
</dbReference>
<accession>A0ABQ0KXY4</accession>
<evidence type="ECO:0000256" key="1">
    <source>
        <dbReference type="ARBA" id="ARBA00001947"/>
    </source>
</evidence>
<evidence type="ECO:0000256" key="3">
    <source>
        <dbReference type="ARBA" id="ARBA00022723"/>
    </source>
</evidence>
<name>A0ABQ0KXY4_MYCCL</name>
<keyword evidence="5" id="KW-0456">Lyase</keyword>
<dbReference type="CDD" id="cd03379">
    <property type="entry name" value="beta_CA_cladeD"/>
    <property type="match status" value="1"/>
</dbReference>
<dbReference type="EC" id="4.2.1.1" evidence="5"/>
<dbReference type="Proteomes" id="UP000815677">
    <property type="component" value="Unassembled WGS sequence"/>
</dbReference>
<dbReference type="InterPro" id="IPR036874">
    <property type="entry name" value="Carbonic_anhydrase_sf"/>
</dbReference>
<evidence type="ECO:0000313" key="7">
    <source>
        <dbReference type="Proteomes" id="UP000815677"/>
    </source>
</evidence>
<sequence length="169" mass="18621">MSSVVQEILAANEQYALRFTAPIAPRIDLLVVTCMDPRIHPYEQFGLKFGECGIVRNGGGSTENALPSILIAQKFGGHHIAVVHHTDCGMLRVTKKLIHDTVEETNGPIAAKTVDELDFHEFTEGLEASVKRDVQFLANHPAVRKDTQITGWIYDVQTGKISQSEDVVV</sequence>
<proteinExistence type="inferred from homology"/>
<evidence type="ECO:0000256" key="4">
    <source>
        <dbReference type="ARBA" id="ARBA00022833"/>
    </source>
</evidence>
<gene>
    <name evidence="6" type="ORF">MCHLO_01339</name>
</gene>
<keyword evidence="7" id="KW-1185">Reference proteome</keyword>
<dbReference type="InterPro" id="IPR001765">
    <property type="entry name" value="Carbonic_anhydrase"/>
</dbReference>
<evidence type="ECO:0000313" key="6">
    <source>
        <dbReference type="EMBL" id="GAT43668.1"/>
    </source>
</evidence>
<comment type="function">
    <text evidence="5">Reversible hydration of carbon dioxide.</text>
</comment>
<dbReference type="PANTHER" id="PTHR43175">
    <property type="entry name" value="CARBONIC ANHYDRASE"/>
    <property type="match status" value="1"/>
</dbReference>
<comment type="catalytic activity">
    <reaction evidence="5">
        <text>hydrogencarbonate + H(+) = CO2 + H2O</text>
        <dbReference type="Rhea" id="RHEA:10748"/>
        <dbReference type="ChEBI" id="CHEBI:15377"/>
        <dbReference type="ChEBI" id="CHEBI:15378"/>
        <dbReference type="ChEBI" id="CHEBI:16526"/>
        <dbReference type="ChEBI" id="CHEBI:17544"/>
        <dbReference type="EC" id="4.2.1.1"/>
    </reaction>
</comment>
<comment type="similarity">
    <text evidence="2 5">Belongs to the beta-class carbonic anhydrase family.</text>
</comment>
<keyword evidence="4 5" id="KW-0862">Zinc</keyword>
<dbReference type="Gene3D" id="3.40.1050.10">
    <property type="entry name" value="Carbonic anhydrase"/>
    <property type="match status" value="1"/>
</dbReference>
<dbReference type="Pfam" id="PF00484">
    <property type="entry name" value="Pro_CA"/>
    <property type="match status" value="1"/>
</dbReference>
<dbReference type="SUPFAM" id="SSF53056">
    <property type="entry name" value="beta-carbonic anhydrase, cab"/>
    <property type="match status" value="1"/>
</dbReference>
<evidence type="ECO:0000256" key="5">
    <source>
        <dbReference type="RuleBase" id="RU003956"/>
    </source>
</evidence>
<dbReference type="SMART" id="SM00947">
    <property type="entry name" value="Pro_CA"/>
    <property type="match status" value="1"/>
</dbReference>
<comment type="cofactor">
    <cofactor evidence="1">
        <name>Zn(2+)</name>
        <dbReference type="ChEBI" id="CHEBI:29105"/>
    </cofactor>
</comment>
<reference evidence="6" key="1">
    <citation type="submission" date="2014-09" db="EMBL/GenBank/DDBJ databases">
        <title>Genome sequence of the luminous mushroom Mycena chlorophos for searching fungal bioluminescence genes.</title>
        <authorList>
            <person name="Tanaka Y."/>
            <person name="Kasuga D."/>
            <person name="Oba Y."/>
            <person name="Hase S."/>
            <person name="Sato K."/>
            <person name="Oba Y."/>
            <person name="Sakakibara Y."/>
        </authorList>
    </citation>
    <scope>NUCLEOTIDE SEQUENCE</scope>
</reference>
<organism evidence="6 7">
    <name type="scientific">Mycena chlorophos</name>
    <name type="common">Agaric fungus</name>
    <name type="synonym">Agaricus chlorophos</name>
    <dbReference type="NCBI Taxonomy" id="658473"/>
    <lineage>
        <taxon>Eukaryota</taxon>
        <taxon>Fungi</taxon>
        <taxon>Dikarya</taxon>
        <taxon>Basidiomycota</taxon>
        <taxon>Agaricomycotina</taxon>
        <taxon>Agaricomycetes</taxon>
        <taxon>Agaricomycetidae</taxon>
        <taxon>Agaricales</taxon>
        <taxon>Marasmiineae</taxon>
        <taxon>Mycenaceae</taxon>
        <taxon>Mycena</taxon>
    </lineage>
</organism>
<dbReference type="PANTHER" id="PTHR43175:SF3">
    <property type="entry name" value="CARBON DISULFIDE HYDROLASE"/>
    <property type="match status" value="1"/>
</dbReference>
<protein>
    <recommendedName>
        <fullName evidence="5">Carbonic anhydrase</fullName>
        <ecNumber evidence="5">4.2.1.1</ecNumber>
    </recommendedName>
    <alternativeName>
        <fullName evidence="5">Carbonate dehydratase</fullName>
    </alternativeName>
</protein>
<keyword evidence="3" id="KW-0479">Metal-binding</keyword>